<gene>
    <name evidence="1" type="ORF">ACAOBT_LOCUS17462</name>
</gene>
<comment type="caution">
    <text evidence="1">The sequence shown here is derived from an EMBL/GenBank/DDBJ whole genome shotgun (WGS) entry which is preliminary data.</text>
</comment>
<name>A0A9P0PIA9_ACAOB</name>
<dbReference type="Proteomes" id="UP001152888">
    <property type="component" value="Unassembled WGS sequence"/>
</dbReference>
<organism evidence="1 2">
    <name type="scientific">Acanthoscelides obtectus</name>
    <name type="common">Bean weevil</name>
    <name type="synonym">Bruchus obtectus</name>
    <dbReference type="NCBI Taxonomy" id="200917"/>
    <lineage>
        <taxon>Eukaryota</taxon>
        <taxon>Metazoa</taxon>
        <taxon>Ecdysozoa</taxon>
        <taxon>Arthropoda</taxon>
        <taxon>Hexapoda</taxon>
        <taxon>Insecta</taxon>
        <taxon>Pterygota</taxon>
        <taxon>Neoptera</taxon>
        <taxon>Endopterygota</taxon>
        <taxon>Coleoptera</taxon>
        <taxon>Polyphaga</taxon>
        <taxon>Cucujiformia</taxon>
        <taxon>Chrysomeloidea</taxon>
        <taxon>Chrysomelidae</taxon>
        <taxon>Bruchinae</taxon>
        <taxon>Bruchini</taxon>
        <taxon>Acanthoscelides</taxon>
    </lineage>
</organism>
<proteinExistence type="predicted"/>
<dbReference type="AlphaFoldDB" id="A0A9P0PIA9"/>
<evidence type="ECO:0000313" key="2">
    <source>
        <dbReference type="Proteomes" id="UP001152888"/>
    </source>
</evidence>
<sequence length="53" mass="6316">MHSQELIKRDTGMVLKIIGQRKIQDDECFLRLWDYILRQHFLTGAIAVFNLLQ</sequence>
<accession>A0A9P0PIA9</accession>
<reference evidence="1" key="1">
    <citation type="submission" date="2022-03" db="EMBL/GenBank/DDBJ databases">
        <authorList>
            <person name="Sayadi A."/>
        </authorList>
    </citation>
    <scope>NUCLEOTIDE SEQUENCE</scope>
</reference>
<protein>
    <submittedName>
        <fullName evidence="1">Uncharacterized protein</fullName>
    </submittedName>
</protein>
<dbReference type="EMBL" id="CAKOFQ010007006">
    <property type="protein sequence ID" value="CAH1986805.1"/>
    <property type="molecule type" value="Genomic_DNA"/>
</dbReference>
<evidence type="ECO:0000313" key="1">
    <source>
        <dbReference type="EMBL" id="CAH1986805.1"/>
    </source>
</evidence>
<keyword evidence="2" id="KW-1185">Reference proteome</keyword>